<dbReference type="Proteomes" id="UP000246114">
    <property type="component" value="Unassembled WGS sequence"/>
</dbReference>
<dbReference type="EMBL" id="QAMZ01000011">
    <property type="protein sequence ID" value="PWL55187.1"/>
    <property type="molecule type" value="Genomic_DNA"/>
</dbReference>
<evidence type="ECO:0008006" key="3">
    <source>
        <dbReference type="Google" id="ProtNLM"/>
    </source>
</evidence>
<accession>A0A316M9J2</accession>
<comment type="caution">
    <text evidence="1">The sequence shown here is derived from an EMBL/GenBank/DDBJ whole genome shotgun (WGS) entry which is preliminary data.</text>
</comment>
<evidence type="ECO:0000313" key="2">
    <source>
        <dbReference type="Proteomes" id="UP000246114"/>
    </source>
</evidence>
<dbReference type="AlphaFoldDB" id="A0A316M9J2"/>
<organism evidence="1 2">
    <name type="scientific">Clostridium cadaveris</name>
    <dbReference type="NCBI Taxonomy" id="1529"/>
    <lineage>
        <taxon>Bacteria</taxon>
        <taxon>Bacillati</taxon>
        <taxon>Bacillota</taxon>
        <taxon>Clostridia</taxon>
        <taxon>Eubacteriales</taxon>
        <taxon>Clostridiaceae</taxon>
        <taxon>Clostridium</taxon>
    </lineage>
</organism>
<proteinExistence type="predicted"/>
<sequence>MLNDNSEFVKSMENATLRMIQEAAENMKKACLVVERDAKKNCPVDQGILRASMQHDVSVTTAEIVGTVSNGSEYAPYVHQGTGIYAKDGNGRKTPWKYEVKKGKYKGWHITKGQKPQPFLDKAKLDNKNKILKILAGE</sequence>
<name>A0A316M9J2_9CLOT</name>
<gene>
    <name evidence="1" type="ORF">DBY38_02335</name>
</gene>
<protein>
    <recommendedName>
        <fullName evidence="3">HK97 gp10 family phage protein</fullName>
    </recommendedName>
</protein>
<evidence type="ECO:0000313" key="1">
    <source>
        <dbReference type="EMBL" id="PWL55187.1"/>
    </source>
</evidence>
<reference evidence="1 2" key="1">
    <citation type="submission" date="2018-03" db="EMBL/GenBank/DDBJ databases">
        <title>The uncultured portion of the human microbiome is neutrally assembled.</title>
        <authorList>
            <person name="Jeraldo P."/>
            <person name="Boardman L."/>
            <person name="White B.A."/>
            <person name="Nelson H."/>
            <person name="Goldenfeld N."/>
            <person name="Chia N."/>
        </authorList>
    </citation>
    <scope>NUCLEOTIDE SEQUENCE [LARGE SCALE GENOMIC DNA]</scope>
    <source>
        <strain evidence="1">CIM:MAG 903</strain>
    </source>
</reference>
<dbReference type="InterPro" id="IPR010064">
    <property type="entry name" value="HK97-gp10_tail"/>
</dbReference>
<dbReference type="NCBIfam" id="TIGR01725">
    <property type="entry name" value="phge_HK97_gp10"/>
    <property type="match status" value="1"/>
</dbReference>
<dbReference type="RefSeq" id="WP_178312362.1">
    <property type="nucleotide sequence ID" value="NZ_JACATM010000046.1"/>
</dbReference>
<dbReference type="Pfam" id="PF04883">
    <property type="entry name" value="HK97-gp10_like"/>
    <property type="match status" value="1"/>
</dbReference>